<keyword evidence="2" id="KW-1003">Cell membrane</keyword>
<dbReference type="InterPro" id="IPR013604">
    <property type="entry name" value="7TM_chemorcpt"/>
</dbReference>
<sequence>MGIRLLGSIEDDNYTIIQFLLSGGRYILAIFLRCHFASIVTHEANKTKMYLCNFLMKHNDPQLTEQIKIILQQMSSGTTSFQLCGLVNLDNSLFLSTMLALVGYFIIILQSYMSEVDSEN</sequence>
<proteinExistence type="predicted"/>
<dbReference type="GeneID" id="113469204"/>
<organism evidence="7 8">
    <name type="scientific">Diaphorina citri</name>
    <name type="common">Asian citrus psyllid</name>
    <dbReference type="NCBI Taxonomy" id="121845"/>
    <lineage>
        <taxon>Eukaryota</taxon>
        <taxon>Metazoa</taxon>
        <taxon>Ecdysozoa</taxon>
        <taxon>Arthropoda</taxon>
        <taxon>Hexapoda</taxon>
        <taxon>Insecta</taxon>
        <taxon>Pterygota</taxon>
        <taxon>Neoptera</taxon>
        <taxon>Paraneoptera</taxon>
        <taxon>Hemiptera</taxon>
        <taxon>Sternorrhyncha</taxon>
        <taxon>Psylloidea</taxon>
        <taxon>Psyllidae</taxon>
        <taxon>Diaphorininae</taxon>
        <taxon>Diaphorina</taxon>
    </lineage>
</organism>
<dbReference type="RefSeq" id="XP_026682526.1">
    <property type="nucleotide sequence ID" value="XM_026826725.1"/>
</dbReference>
<evidence type="ECO:0000313" key="8">
    <source>
        <dbReference type="RefSeq" id="XP_026682526.1"/>
    </source>
</evidence>
<evidence type="ECO:0000256" key="2">
    <source>
        <dbReference type="ARBA" id="ARBA00022475"/>
    </source>
</evidence>
<evidence type="ECO:0000256" key="1">
    <source>
        <dbReference type="ARBA" id="ARBA00004651"/>
    </source>
</evidence>
<evidence type="ECO:0000256" key="5">
    <source>
        <dbReference type="ARBA" id="ARBA00023136"/>
    </source>
</evidence>
<keyword evidence="7" id="KW-1185">Reference proteome</keyword>
<evidence type="ECO:0000313" key="7">
    <source>
        <dbReference type="Proteomes" id="UP000079169"/>
    </source>
</evidence>
<evidence type="ECO:0000256" key="4">
    <source>
        <dbReference type="ARBA" id="ARBA00022989"/>
    </source>
</evidence>
<keyword evidence="3 6" id="KW-0812">Transmembrane</keyword>
<dbReference type="GO" id="GO:0005886">
    <property type="term" value="C:plasma membrane"/>
    <property type="evidence" value="ECO:0007669"/>
    <property type="project" value="UniProtKB-SubCell"/>
</dbReference>
<dbReference type="PaxDb" id="121845-A0A3Q0J279"/>
<reference evidence="8" key="1">
    <citation type="submission" date="2025-08" db="UniProtKB">
        <authorList>
            <consortium name="RefSeq"/>
        </authorList>
    </citation>
    <scope>IDENTIFICATION</scope>
</reference>
<protein>
    <submittedName>
        <fullName evidence="8">Uncharacterized protein LOC113469204</fullName>
    </submittedName>
</protein>
<keyword evidence="4 6" id="KW-1133">Transmembrane helix</keyword>
<accession>A0A3Q0J279</accession>
<dbReference type="AlphaFoldDB" id="A0A3Q0J279"/>
<name>A0A3Q0J279_DIACI</name>
<keyword evidence="5 6" id="KW-0472">Membrane</keyword>
<dbReference type="GO" id="GO:0050909">
    <property type="term" value="P:sensory perception of taste"/>
    <property type="evidence" value="ECO:0007669"/>
    <property type="project" value="InterPro"/>
</dbReference>
<dbReference type="KEGG" id="dci:113469204"/>
<evidence type="ECO:0000256" key="3">
    <source>
        <dbReference type="ARBA" id="ARBA00022692"/>
    </source>
</evidence>
<dbReference type="Pfam" id="PF08395">
    <property type="entry name" value="7tm_7"/>
    <property type="match status" value="1"/>
</dbReference>
<feature type="transmembrane region" description="Helical" evidence="6">
    <location>
        <begin position="93"/>
        <end position="113"/>
    </location>
</feature>
<dbReference type="Proteomes" id="UP000079169">
    <property type="component" value="Unplaced"/>
</dbReference>
<evidence type="ECO:0000256" key="6">
    <source>
        <dbReference type="SAM" id="Phobius"/>
    </source>
</evidence>
<comment type="subcellular location">
    <subcellularLocation>
        <location evidence="1">Cell membrane</location>
        <topology evidence="1">Multi-pass membrane protein</topology>
    </subcellularLocation>
</comment>
<gene>
    <name evidence="8" type="primary">LOC113469204</name>
</gene>